<evidence type="ECO:0000313" key="2">
    <source>
        <dbReference type="EMBL" id="PWA12660.1"/>
    </source>
</evidence>
<name>A0A2U1K582_9BACI</name>
<sequence>MAKYLFPAIFDQGNDGSEGYTVTFPDLPGCITEGSDLQEAMSMARDALSGFLYGMEEDGETIPTPSSPANVQIEKGAFVALVEAWTDIIREETENKAVKKTLTIPKWLNDAAEKEGVNFSHLLQYAIKERLGIRKRSS</sequence>
<keyword evidence="3" id="KW-1185">Reference proteome</keyword>
<dbReference type="OrthoDB" id="5419659at2"/>
<dbReference type="Gene3D" id="3.30.160.250">
    <property type="match status" value="1"/>
</dbReference>
<reference evidence="2 3" key="1">
    <citation type="submission" date="2018-04" db="EMBL/GenBank/DDBJ databases">
        <title>Camelliibacillus theae gen. nov., sp. nov., isolated from Pu'er tea.</title>
        <authorList>
            <person name="Niu L."/>
        </authorList>
    </citation>
    <scope>NUCLEOTIDE SEQUENCE [LARGE SCALE GENOMIC DNA]</scope>
    <source>
        <strain evidence="2 3">T8</strain>
    </source>
</reference>
<dbReference type="AlphaFoldDB" id="A0A2U1K582"/>
<feature type="domain" description="HicB-like antitoxin of toxin-antitoxin system" evidence="1">
    <location>
        <begin position="6"/>
        <end position="110"/>
    </location>
</feature>
<dbReference type="Pfam" id="PF15919">
    <property type="entry name" value="HicB_lk_antitox"/>
    <property type="match status" value="1"/>
</dbReference>
<dbReference type="InterPro" id="IPR051404">
    <property type="entry name" value="TA_system_antitoxin"/>
</dbReference>
<proteinExistence type="predicted"/>
<dbReference type="EMBL" id="QCZG01000006">
    <property type="protein sequence ID" value="PWA12660.1"/>
    <property type="molecule type" value="Genomic_DNA"/>
</dbReference>
<accession>A0A2U1K582</accession>
<dbReference type="RefSeq" id="WP_116553651.1">
    <property type="nucleotide sequence ID" value="NZ_QCZG01000006.1"/>
</dbReference>
<comment type="caution">
    <text evidence="2">The sequence shown here is derived from an EMBL/GenBank/DDBJ whole genome shotgun (WGS) entry which is preliminary data.</text>
</comment>
<dbReference type="Proteomes" id="UP000245998">
    <property type="component" value="Unassembled WGS sequence"/>
</dbReference>
<gene>
    <name evidence="2" type="ORF">DCC39_04270</name>
</gene>
<dbReference type="PANTHER" id="PTHR34504">
    <property type="entry name" value="ANTITOXIN HICB"/>
    <property type="match status" value="1"/>
</dbReference>
<evidence type="ECO:0000313" key="3">
    <source>
        <dbReference type="Proteomes" id="UP000245998"/>
    </source>
</evidence>
<dbReference type="SUPFAM" id="SSF143100">
    <property type="entry name" value="TTHA1013/TTHA0281-like"/>
    <property type="match status" value="1"/>
</dbReference>
<organism evidence="2 3">
    <name type="scientific">Pueribacillus theae</name>
    <dbReference type="NCBI Taxonomy" id="2171751"/>
    <lineage>
        <taxon>Bacteria</taxon>
        <taxon>Bacillati</taxon>
        <taxon>Bacillota</taxon>
        <taxon>Bacilli</taxon>
        <taxon>Bacillales</taxon>
        <taxon>Bacillaceae</taxon>
        <taxon>Pueribacillus</taxon>
    </lineage>
</organism>
<evidence type="ECO:0000259" key="1">
    <source>
        <dbReference type="Pfam" id="PF15919"/>
    </source>
</evidence>
<protein>
    <submittedName>
        <fullName evidence="2">Pilus assembly protein HicB</fullName>
    </submittedName>
</protein>
<dbReference type="PANTHER" id="PTHR34504:SF2">
    <property type="entry name" value="UPF0150 PROTEIN SSL0259"/>
    <property type="match status" value="1"/>
</dbReference>
<dbReference type="InterPro" id="IPR035069">
    <property type="entry name" value="TTHA1013/TTHA0281-like"/>
</dbReference>
<dbReference type="InterPro" id="IPR031807">
    <property type="entry name" value="HicB-like"/>
</dbReference>